<dbReference type="OrthoDB" id="10256122at2759"/>
<dbReference type="PRINTS" id="PR00320">
    <property type="entry name" value="GPROTEINBRPT"/>
</dbReference>
<dbReference type="PROSITE" id="PS00678">
    <property type="entry name" value="WD_REPEATS_1"/>
    <property type="match status" value="2"/>
</dbReference>
<organism evidence="5 6">
    <name type="scientific">Babesia microti (strain RI)</name>
    <dbReference type="NCBI Taxonomy" id="1133968"/>
    <lineage>
        <taxon>Eukaryota</taxon>
        <taxon>Sar</taxon>
        <taxon>Alveolata</taxon>
        <taxon>Apicomplexa</taxon>
        <taxon>Aconoidasida</taxon>
        <taxon>Piroplasmida</taxon>
        <taxon>Babesiidae</taxon>
        <taxon>Babesia</taxon>
    </lineage>
</organism>
<dbReference type="PROSITE" id="PS50082">
    <property type="entry name" value="WD_REPEATS_2"/>
    <property type="match status" value="5"/>
</dbReference>
<dbReference type="KEGG" id="bmic:BmR1_04g06090"/>
<name>I7IS84_BABMR</name>
<keyword evidence="2" id="KW-0677">Repeat</keyword>
<accession>I7IS84</accession>
<dbReference type="Proteomes" id="UP000002899">
    <property type="component" value="Chromosome IV"/>
</dbReference>
<feature type="repeat" description="WD" evidence="4">
    <location>
        <begin position="253"/>
        <end position="294"/>
    </location>
</feature>
<dbReference type="InterPro" id="IPR015943">
    <property type="entry name" value="WD40/YVTN_repeat-like_dom_sf"/>
</dbReference>
<keyword evidence="1 4" id="KW-0853">WD repeat</keyword>
<feature type="repeat" description="WD" evidence="4">
    <location>
        <begin position="420"/>
        <end position="463"/>
    </location>
</feature>
<dbReference type="Gene3D" id="2.130.10.10">
    <property type="entry name" value="YVTN repeat-like/Quinoprotein amine dehydrogenase"/>
    <property type="match status" value="1"/>
</dbReference>
<reference evidence="5 6" key="2">
    <citation type="journal article" date="2013" name="PLoS ONE">
        <title>Whole genome mapping and re-organization of the nuclear and mitochondrial genomes of Babesia microti isolates.</title>
        <authorList>
            <person name="Cornillot E."/>
            <person name="Dassouli A."/>
            <person name="Garg A."/>
            <person name="Pachikara N."/>
            <person name="Randazzo S."/>
            <person name="Depoix D."/>
            <person name="Carcy B."/>
            <person name="Delbecq S."/>
            <person name="Frutos R."/>
            <person name="Silva J.C."/>
            <person name="Sutton R."/>
            <person name="Krause P.J."/>
            <person name="Mamoun C.B."/>
        </authorList>
    </citation>
    <scope>NUCLEOTIDE SEQUENCE [LARGE SCALE GENOMIC DNA]</scope>
    <source>
        <strain evidence="5 6">RI</strain>
    </source>
</reference>
<feature type="repeat" description="WD" evidence="4">
    <location>
        <begin position="295"/>
        <end position="336"/>
    </location>
</feature>
<evidence type="ECO:0000313" key="5">
    <source>
        <dbReference type="EMBL" id="CCF75416.1"/>
    </source>
</evidence>
<dbReference type="FunFam" id="2.130.10.10:FF:000012">
    <property type="entry name" value="Putative pleiotropic regulator 1"/>
    <property type="match status" value="1"/>
</dbReference>
<gene>
    <name evidence="5" type="ORF">BmR1_04g06090</name>
</gene>
<dbReference type="CDD" id="cd00200">
    <property type="entry name" value="WD40"/>
    <property type="match status" value="1"/>
</dbReference>
<dbReference type="InterPro" id="IPR045241">
    <property type="entry name" value="Prp46/PLRG1-like"/>
</dbReference>
<dbReference type="InterPro" id="IPR020472">
    <property type="entry name" value="WD40_PAC1"/>
</dbReference>
<feature type="repeat" description="WD" evidence="4">
    <location>
        <begin position="337"/>
        <end position="378"/>
    </location>
</feature>
<dbReference type="GeneID" id="24425863"/>
<evidence type="ECO:0000256" key="1">
    <source>
        <dbReference type="ARBA" id="ARBA00022574"/>
    </source>
</evidence>
<dbReference type="VEuPathDB" id="PiroplasmaDB:BmR1_04g06090"/>
<evidence type="ECO:0000256" key="2">
    <source>
        <dbReference type="ARBA" id="ARBA00022737"/>
    </source>
</evidence>
<dbReference type="AlphaFoldDB" id="I7IS84"/>
<dbReference type="EMBL" id="LN871599">
    <property type="protein sequence ID" value="CCF75416.1"/>
    <property type="molecule type" value="Genomic_DNA"/>
</dbReference>
<evidence type="ECO:0000256" key="3">
    <source>
        <dbReference type="ARBA" id="ARBA00025726"/>
    </source>
</evidence>
<dbReference type="SMART" id="SM00320">
    <property type="entry name" value="WD40"/>
    <property type="match status" value="7"/>
</dbReference>
<dbReference type="InterPro" id="IPR001680">
    <property type="entry name" value="WD40_rpt"/>
</dbReference>
<evidence type="ECO:0000256" key="4">
    <source>
        <dbReference type="PROSITE-ProRule" id="PRU00221"/>
    </source>
</evidence>
<dbReference type="GO" id="GO:0071013">
    <property type="term" value="C:catalytic step 2 spliceosome"/>
    <property type="evidence" value="ECO:0007669"/>
    <property type="project" value="TreeGrafter"/>
</dbReference>
<dbReference type="SUPFAM" id="SSF50978">
    <property type="entry name" value="WD40 repeat-like"/>
    <property type="match status" value="1"/>
</dbReference>
<dbReference type="PANTHER" id="PTHR19923:SF0">
    <property type="entry name" value="PLEIOTROPIC REGULATOR 1"/>
    <property type="match status" value="1"/>
</dbReference>
<dbReference type="Pfam" id="PF00400">
    <property type="entry name" value="WD40"/>
    <property type="match status" value="7"/>
</dbReference>
<dbReference type="InterPro" id="IPR036322">
    <property type="entry name" value="WD40_repeat_dom_sf"/>
</dbReference>
<proteinExistence type="inferred from homology"/>
<dbReference type="GO" id="GO:0071011">
    <property type="term" value="C:precatalytic spliceosome"/>
    <property type="evidence" value="ECO:0007669"/>
    <property type="project" value="TreeGrafter"/>
</dbReference>
<dbReference type="PANTHER" id="PTHR19923">
    <property type="entry name" value="WD40 REPEAT PROTEINPRL1/PRL2-RELATED"/>
    <property type="match status" value="1"/>
</dbReference>
<reference evidence="5 6" key="1">
    <citation type="journal article" date="2012" name="Nucleic Acids Res.">
        <title>Sequencing of the smallest Apicomplexan genome from the human pathogen Babesia microti.</title>
        <authorList>
            <person name="Cornillot E."/>
            <person name="Hadj-Kaddour K."/>
            <person name="Dassouli A."/>
            <person name="Noel B."/>
            <person name="Ranwez V."/>
            <person name="Vacherie B."/>
            <person name="Augagneur Y."/>
            <person name="Bres V."/>
            <person name="Duclos A."/>
            <person name="Randazzo S."/>
            <person name="Carcy B."/>
            <person name="Debierre-Grockiego F."/>
            <person name="Delbecq S."/>
            <person name="Moubri-Menage K."/>
            <person name="Shams-Eldin H."/>
            <person name="Usmani-Brown S."/>
            <person name="Bringaud F."/>
            <person name="Wincker P."/>
            <person name="Vivares C.P."/>
            <person name="Schwarz R.T."/>
            <person name="Schetters T.P."/>
            <person name="Krause P.J."/>
            <person name="Gorenflot A."/>
            <person name="Berry V."/>
            <person name="Barbe V."/>
            <person name="Ben Mamoun C."/>
        </authorList>
    </citation>
    <scope>NUCLEOTIDE SEQUENCE [LARGE SCALE GENOMIC DNA]</scope>
    <source>
        <strain evidence="5 6">RI</strain>
    </source>
</reference>
<dbReference type="InterPro" id="IPR019775">
    <property type="entry name" value="WD40_repeat_CS"/>
</dbReference>
<keyword evidence="6" id="KW-1185">Reference proteome</keyword>
<dbReference type="GO" id="GO:0000974">
    <property type="term" value="C:Prp19 complex"/>
    <property type="evidence" value="ECO:0007669"/>
    <property type="project" value="TreeGrafter"/>
</dbReference>
<sequence length="539" mass="59990">MVNMEEPDNPPYQIGDLNALLRSDLYKTLNLFAGNYGSKPYDLSSEATIAHLRSKIRKEYPFPLNKDSKSSSILASSIAKASAAITNESGTKKLLSITNTTSTGGKTPYALENCISKDENSNNIPSVSPNTPLMDRVTKTCLEYSGDFDPDSCLWDDTIGKAQIHIPNTSSSASDSQSMALGGDLANLRLKVDVKGRKPVWHPPWKLHRVIIGHQGWVNCVDVDPSNLWFATGSNDRLIKIWDLATCQLKLSLTGHINAVRDLKISKRHPYLFSCGEDNRVKCWDLEQNKVVRDYHGHLSGVYAVAIHPALDILVSGGRDAVVRVWDMRTKRAVHVLGGHTSTVHSLAAHSVEPQIISGSQDKTVRLWDLAAGRCKTTLTHHKKSIRALAIHPREYSFVSCSADNNKVWRLPNGIFDRNVTGHNAIVNTCAIKDNGYSSVLVCGTDNGQLHFWDWTSGYKFQTIQSQVQKGSLESESAIFGCKFDYSETRLITTECDKTIKVWIQDKDATEESFPIEWKPPMVAAKIQTLPRPKRHIRL</sequence>
<protein>
    <submittedName>
        <fullName evidence="5">Pleiotropic regulator 1</fullName>
    </submittedName>
</protein>
<dbReference type="PROSITE" id="PS50294">
    <property type="entry name" value="WD_REPEATS_REGION"/>
    <property type="match status" value="4"/>
</dbReference>
<comment type="similarity">
    <text evidence="3">Belongs to the WD repeat PRL1/PRL2 family.</text>
</comment>
<dbReference type="GO" id="GO:0000398">
    <property type="term" value="P:mRNA splicing, via spliceosome"/>
    <property type="evidence" value="ECO:0007669"/>
    <property type="project" value="InterPro"/>
</dbReference>
<dbReference type="RefSeq" id="XP_012649824.1">
    <property type="nucleotide sequence ID" value="XM_012794370.1"/>
</dbReference>
<evidence type="ECO:0000313" key="6">
    <source>
        <dbReference type="Proteomes" id="UP000002899"/>
    </source>
</evidence>
<feature type="repeat" description="WD" evidence="4">
    <location>
        <begin position="211"/>
        <end position="252"/>
    </location>
</feature>
<reference evidence="5 6" key="3">
    <citation type="journal article" date="2016" name="Sci. Rep.">
        <title>Genome-wide diversity and gene expression profiling of Babesia microti isolates identify polymorphic genes that mediate host-pathogen interactions.</title>
        <authorList>
            <person name="Silva J.C."/>
            <person name="Cornillot E."/>
            <person name="McCracken C."/>
            <person name="Usmani-Brown S."/>
            <person name="Dwivedi A."/>
            <person name="Ifeonu O.O."/>
            <person name="Crabtree J."/>
            <person name="Gotia H.T."/>
            <person name="Virji A.Z."/>
            <person name="Reynes C."/>
            <person name="Colinge J."/>
            <person name="Kumar V."/>
            <person name="Lawres L."/>
            <person name="Pazzi J.E."/>
            <person name="Pablo J.V."/>
            <person name="Hung C."/>
            <person name="Brancato J."/>
            <person name="Kumari P."/>
            <person name="Orvis J."/>
            <person name="Tretina K."/>
            <person name="Chibucos M."/>
            <person name="Ott S."/>
            <person name="Sadzewicz L."/>
            <person name="Sengamalay N."/>
            <person name="Shetty A.C."/>
            <person name="Su Q."/>
            <person name="Tallon L."/>
            <person name="Fraser C.M."/>
            <person name="Frutos R."/>
            <person name="Molina D.M."/>
            <person name="Krause P.J."/>
            <person name="Ben Mamoun C."/>
        </authorList>
    </citation>
    <scope>NUCLEOTIDE SEQUENCE [LARGE SCALE GENOMIC DNA]</scope>
    <source>
        <strain evidence="5 6">RI</strain>
    </source>
</reference>